<protein>
    <submittedName>
        <fullName evidence="1">Uncharacterized protein</fullName>
    </submittedName>
</protein>
<keyword evidence="2" id="KW-1185">Reference proteome</keyword>
<dbReference type="EMBL" id="JBBHJZ010000001">
    <property type="protein sequence ID" value="MEJ5975791.1"/>
    <property type="molecule type" value="Genomic_DNA"/>
</dbReference>
<gene>
    <name evidence="1" type="ORF">WG901_04045</name>
</gene>
<dbReference type="RefSeq" id="WP_339585722.1">
    <property type="nucleotide sequence ID" value="NZ_JBBHJZ010000001.1"/>
</dbReference>
<reference evidence="1 2" key="1">
    <citation type="submission" date="2024-03" db="EMBL/GenBank/DDBJ databases">
        <authorList>
            <person name="Jo J.-H."/>
        </authorList>
    </citation>
    <scope>NUCLEOTIDE SEQUENCE [LARGE SCALE GENOMIC DNA]</scope>
    <source>
        <strain evidence="1 2">PS1R-30</strain>
    </source>
</reference>
<dbReference type="Proteomes" id="UP001361239">
    <property type="component" value="Unassembled WGS sequence"/>
</dbReference>
<evidence type="ECO:0000313" key="2">
    <source>
        <dbReference type="Proteomes" id="UP001361239"/>
    </source>
</evidence>
<evidence type="ECO:0000313" key="1">
    <source>
        <dbReference type="EMBL" id="MEJ5975791.1"/>
    </source>
</evidence>
<proteinExistence type="predicted"/>
<name>A0ABU8RRU7_9SPHN</name>
<organism evidence="1 2">
    <name type="scientific">Novosphingobium anseongense</name>
    <dbReference type="NCBI Taxonomy" id="3133436"/>
    <lineage>
        <taxon>Bacteria</taxon>
        <taxon>Pseudomonadati</taxon>
        <taxon>Pseudomonadota</taxon>
        <taxon>Alphaproteobacteria</taxon>
        <taxon>Sphingomonadales</taxon>
        <taxon>Sphingomonadaceae</taxon>
        <taxon>Novosphingobium</taxon>
    </lineage>
</organism>
<accession>A0ABU8RRU7</accession>
<comment type="caution">
    <text evidence="1">The sequence shown here is derived from an EMBL/GenBank/DDBJ whole genome shotgun (WGS) entry which is preliminary data.</text>
</comment>
<sequence length="128" mass="14275">MSLTELEQHVYAYYVATDAAQFSAAPRFYPHGELTLIFADKVQVATRKFGRQVHSKSKAAAIVLIDKLIEAGAYSTKQNEFGGSMHQFQEPAYKAFLKAEQDSNPILQQAKAAGPEFWETAFAKLTEQ</sequence>